<keyword evidence="1" id="KW-0378">Hydrolase</keyword>
<dbReference type="Proteomes" id="UP000464378">
    <property type="component" value="Chromosome"/>
</dbReference>
<dbReference type="SUPFAM" id="SSF50249">
    <property type="entry name" value="Nucleic acid-binding proteins"/>
    <property type="match status" value="1"/>
</dbReference>
<name>A0A6C2YRC3_9BACT</name>
<evidence type="ECO:0000313" key="3">
    <source>
        <dbReference type="EMBL" id="VIP03901.1"/>
    </source>
</evidence>
<dbReference type="PANTHER" id="PTHR37294">
    <property type="entry name" value="3'-5' EXORIBONUCLEASE YHAM"/>
    <property type="match status" value="1"/>
</dbReference>
<dbReference type="InterPro" id="IPR003607">
    <property type="entry name" value="HD/PDEase_dom"/>
</dbReference>
<feature type="domain" description="HD/PDEase" evidence="2">
    <location>
        <begin position="158"/>
        <end position="296"/>
    </location>
</feature>
<dbReference type="GO" id="GO:0003676">
    <property type="term" value="F:nucleic acid binding"/>
    <property type="evidence" value="ECO:0007669"/>
    <property type="project" value="InterPro"/>
</dbReference>
<proteinExistence type="predicted"/>
<dbReference type="AlphaFoldDB" id="A0A6C2YRC3"/>
<dbReference type="InterPro" id="IPR006674">
    <property type="entry name" value="HD_domain"/>
</dbReference>
<dbReference type="KEGG" id="tim:GMBLW1_00590"/>
<dbReference type="InterPro" id="IPR050798">
    <property type="entry name" value="YhaM_exoribonuc/phosphodiest"/>
</dbReference>
<sequence length="335" mass="37996">MGRRFIEQLSDGDTVEDIYLVTDRQYRANRNGVFYIQLDLRDKSGQMNARFWNASEALFKSFGHGDFLLVKGKVQSFQGGLQLILTSLERVEESQIELGDFLPRTPCDARKLEERLRSTLLKLTNPHLRALAECYFMDSAFMLGFTQAPAGVRVHHAYIGGLLEHVVAMIDAAERLLPLYPEIDREVLLFGIFLHDSGKVRELVYSRAFGYSDEGQLLGHLAIGCQILEDKIRQVPELTEEPFPAELRLRLQHMILAHHGELQYGSPKVPMTPEAVMLHAIDNLDSRLHIYKREIKEDRGPSAWTPFNSALQRRIYKGGTDGAGADYAAPMESHD</sequence>
<dbReference type="PANTHER" id="PTHR37294:SF1">
    <property type="entry name" value="3'-5' EXORIBONUCLEASE YHAM"/>
    <property type="match status" value="1"/>
</dbReference>
<dbReference type="InParanoid" id="A0A6C2YRC3"/>
<dbReference type="Gene3D" id="2.40.50.140">
    <property type="entry name" value="Nucleic acid-binding proteins"/>
    <property type="match status" value="1"/>
</dbReference>
<dbReference type="InterPro" id="IPR012340">
    <property type="entry name" value="NA-bd_OB-fold"/>
</dbReference>
<dbReference type="GO" id="GO:0016787">
    <property type="term" value="F:hydrolase activity"/>
    <property type="evidence" value="ECO:0007669"/>
    <property type="project" value="UniProtKB-KW"/>
</dbReference>
<dbReference type="RefSeq" id="WP_162659047.1">
    <property type="nucleotide sequence ID" value="NZ_LR593887.1"/>
</dbReference>
<dbReference type="EMBL" id="LR586016">
    <property type="protein sequence ID" value="VIP03901.1"/>
    <property type="molecule type" value="Genomic_DNA"/>
</dbReference>
<evidence type="ECO:0000313" key="4">
    <source>
        <dbReference type="Proteomes" id="UP000464378"/>
    </source>
</evidence>
<dbReference type="Gene3D" id="1.10.3210.10">
    <property type="entry name" value="Hypothetical protein af1432"/>
    <property type="match status" value="1"/>
</dbReference>
<reference evidence="3" key="1">
    <citation type="submission" date="2019-04" db="EMBL/GenBank/DDBJ databases">
        <authorList>
            <consortium name="Science for Life Laboratories"/>
        </authorList>
    </citation>
    <scope>NUCLEOTIDE SEQUENCE</scope>
    <source>
        <strain evidence="3">MBLW1</strain>
    </source>
</reference>
<organism evidence="3">
    <name type="scientific">Tuwongella immobilis</name>
    <dbReference type="NCBI Taxonomy" id="692036"/>
    <lineage>
        <taxon>Bacteria</taxon>
        <taxon>Pseudomonadati</taxon>
        <taxon>Planctomycetota</taxon>
        <taxon>Planctomycetia</taxon>
        <taxon>Gemmatales</taxon>
        <taxon>Gemmataceae</taxon>
        <taxon>Tuwongella</taxon>
    </lineage>
</organism>
<protein>
    <recommendedName>
        <fullName evidence="2">HD/PDEase domain-containing protein</fullName>
    </recommendedName>
</protein>
<dbReference type="CDD" id="cd04492">
    <property type="entry name" value="YhaM_OBF_like"/>
    <property type="match status" value="1"/>
</dbReference>
<dbReference type="SMART" id="SM00471">
    <property type="entry name" value="HDc"/>
    <property type="match status" value="1"/>
</dbReference>
<dbReference type="CDD" id="cd00077">
    <property type="entry name" value="HDc"/>
    <property type="match status" value="1"/>
</dbReference>
<dbReference type="SUPFAM" id="SSF109604">
    <property type="entry name" value="HD-domain/PDEase-like"/>
    <property type="match status" value="1"/>
</dbReference>
<evidence type="ECO:0000259" key="2">
    <source>
        <dbReference type="SMART" id="SM00471"/>
    </source>
</evidence>
<keyword evidence="4" id="KW-1185">Reference proteome</keyword>
<dbReference type="EMBL" id="LR593887">
    <property type="protein sequence ID" value="VTS05169.1"/>
    <property type="molecule type" value="Genomic_DNA"/>
</dbReference>
<dbReference type="GO" id="GO:0031125">
    <property type="term" value="P:rRNA 3'-end processing"/>
    <property type="evidence" value="ECO:0007669"/>
    <property type="project" value="TreeGrafter"/>
</dbReference>
<dbReference type="Pfam" id="PF01966">
    <property type="entry name" value="HD"/>
    <property type="match status" value="1"/>
</dbReference>
<dbReference type="Pfam" id="PF01336">
    <property type="entry name" value="tRNA_anti-codon"/>
    <property type="match status" value="1"/>
</dbReference>
<accession>A0A6C2YRC3</accession>
<gene>
    <name evidence="3" type="ORF">GMBLW1_00590</name>
</gene>
<dbReference type="InterPro" id="IPR004365">
    <property type="entry name" value="NA-bd_OB_tRNA"/>
</dbReference>
<evidence type="ECO:0000256" key="1">
    <source>
        <dbReference type="ARBA" id="ARBA00022801"/>
    </source>
</evidence>